<dbReference type="PROSITE" id="PS50089">
    <property type="entry name" value="ZF_RING_2"/>
    <property type="match status" value="1"/>
</dbReference>
<evidence type="ECO:0000256" key="10">
    <source>
        <dbReference type="SAM" id="Coils"/>
    </source>
</evidence>
<keyword evidence="3" id="KW-0808">Transferase</keyword>
<keyword evidence="8" id="KW-0862">Zinc</keyword>
<dbReference type="EMBL" id="KZ613476">
    <property type="protein sequence ID" value="PMD22776.1"/>
    <property type="molecule type" value="Genomic_DNA"/>
</dbReference>
<dbReference type="PANTHER" id="PTHR11685">
    <property type="entry name" value="RBR FAMILY RING FINGER AND IBR DOMAIN-CONTAINING"/>
    <property type="match status" value="1"/>
</dbReference>
<proteinExistence type="predicted"/>
<dbReference type="SMART" id="SM00647">
    <property type="entry name" value="IBR"/>
    <property type="match status" value="2"/>
</dbReference>
<name>A0A2J6Q916_9HELO</name>
<keyword evidence="5" id="KW-0677">Repeat</keyword>
<evidence type="ECO:0000259" key="12">
    <source>
        <dbReference type="PROSITE" id="PS50089"/>
    </source>
</evidence>
<evidence type="ECO:0000256" key="6">
    <source>
        <dbReference type="ARBA" id="ARBA00022771"/>
    </source>
</evidence>
<dbReference type="EC" id="2.3.2.31" evidence="2"/>
<evidence type="ECO:0000259" key="13">
    <source>
        <dbReference type="PROSITE" id="PS51873"/>
    </source>
</evidence>
<evidence type="ECO:0000256" key="3">
    <source>
        <dbReference type="ARBA" id="ARBA00022679"/>
    </source>
</evidence>
<dbReference type="Gene3D" id="3.30.40.10">
    <property type="entry name" value="Zinc/RING finger domain, C3HC4 (zinc finger)"/>
    <property type="match status" value="1"/>
</dbReference>
<dbReference type="PROSITE" id="PS51873">
    <property type="entry name" value="TRIAD"/>
    <property type="match status" value="1"/>
</dbReference>
<dbReference type="PROSITE" id="PS00518">
    <property type="entry name" value="ZF_RING_1"/>
    <property type="match status" value="1"/>
</dbReference>
<evidence type="ECO:0000256" key="2">
    <source>
        <dbReference type="ARBA" id="ARBA00012251"/>
    </source>
</evidence>
<dbReference type="InterPro" id="IPR044066">
    <property type="entry name" value="TRIAD_supradom"/>
</dbReference>
<dbReference type="OrthoDB" id="1431934at2759"/>
<dbReference type="InterPro" id="IPR013083">
    <property type="entry name" value="Znf_RING/FYVE/PHD"/>
</dbReference>
<reference evidence="14 15" key="1">
    <citation type="submission" date="2016-05" db="EMBL/GenBank/DDBJ databases">
        <title>A degradative enzymes factory behind the ericoid mycorrhizal symbiosis.</title>
        <authorList>
            <consortium name="DOE Joint Genome Institute"/>
            <person name="Martino E."/>
            <person name="Morin E."/>
            <person name="Grelet G."/>
            <person name="Kuo A."/>
            <person name="Kohler A."/>
            <person name="Daghino S."/>
            <person name="Barry K."/>
            <person name="Choi C."/>
            <person name="Cichocki N."/>
            <person name="Clum A."/>
            <person name="Copeland A."/>
            <person name="Hainaut M."/>
            <person name="Haridas S."/>
            <person name="Labutti K."/>
            <person name="Lindquist E."/>
            <person name="Lipzen A."/>
            <person name="Khouja H.-R."/>
            <person name="Murat C."/>
            <person name="Ohm R."/>
            <person name="Olson A."/>
            <person name="Spatafora J."/>
            <person name="Veneault-Fourrey C."/>
            <person name="Henrissat B."/>
            <person name="Grigoriev I."/>
            <person name="Martin F."/>
            <person name="Perotto S."/>
        </authorList>
    </citation>
    <scope>NUCLEOTIDE SEQUENCE [LARGE SCALE GENOMIC DNA]</scope>
    <source>
        <strain evidence="14 15">UAMH 7357</strain>
    </source>
</reference>
<feature type="compositionally biased region" description="Low complexity" evidence="11">
    <location>
        <begin position="259"/>
        <end position="279"/>
    </location>
</feature>
<accession>A0A2J6Q916</accession>
<evidence type="ECO:0000256" key="8">
    <source>
        <dbReference type="ARBA" id="ARBA00022833"/>
    </source>
</evidence>
<dbReference type="SUPFAM" id="SSF57850">
    <property type="entry name" value="RING/U-box"/>
    <property type="match status" value="3"/>
</dbReference>
<keyword evidence="7" id="KW-0833">Ubl conjugation pathway</keyword>
<evidence type="ECO:0000313" key="15">
    <source>
        <dbReference type="Proteomes" id="UP000235672"/>
    </source>
</evidence>
<protein>
    <recommendedName>
        <fullName evidence="2">RBR-type E3 ubiquitin transferase</fullName>
        <ecNumber evidence="2">2.3.2.31</ecNumber>
    </recommendedName>
</protein>
<evidence type="ECO:0000256" key="11">
    <source>
        <dbReference type="SAM" id="MobiDB-lite"/>
    </source>
</evidence>
<evidence type="ECO:0000256" key="1">
    <source>
        <dbReference type="ARBA" id="ARBA00001798"/>
    </source>
</evidence>
<keyword evidence="4" id="KW-0479">Metal-binding</keyword>
<evidence type="ECO:0000256" key="5">
    <source>
        <dbReference type="ARBA" id="ARBA00022737"/>
    </source>
</evidence>
<dbReference type="InterPro" id="IPR031127">
    <property type="entry name" value="E3_UB_ligase_RBR"/>
</dbReference>
<dbReference type="AlphaFoldDB" id="A0A2J6Q916"/>
<keyword evidence="6 9" id="KW-0863">Zinc-finger</keyword>
<feature type="compositionally biased region" description="Low complexity" evidence="11">
    <location>
        <begin position="193"/>
        <end position="212"/>
    </location>
</feature>
<feature type="domain" description="RING-type" evidence="13">
    <location>
        <begin position="303"/>
        <end position="528"/>
    </location>
</feature>
<dbReference type="Pfam" id="PF22191">
    <property type="entry name" value="IBR_1"/>
    <property type="match status" value="1"/>
</dbReference>
<evidence type="ECO:0000256" key="4">
    <source>
        <dbReference type="ARBA" id="ARBA00022723"/>
    </source>
</evidence>
<dbReference type="GO" id="GO:0016567">
    <property type="term" value="P:protein ubiquitination"/>
    <property type="evidence" value="ECO:0007669"/>
    <property type="project" value="InterPro"/>
</dbReference>
<dbReference type="Pfam" id="PF01485">
    <property type="entry name" value="IBR"/>
    <property type="match status" value="1"/>
</dbReference>
<dbReference type="InterPro" id="IPR001841">
    <property type="entry name" value="Znf_RING"/>
</dbReference>
<feature type="domain" description="RING-type" evidence="12">
    <location>
        <begin position="478"/>
        <end position="521"/>
    </location>
</feature>
<evidence type="ECO:0000256" key="9">
    <source>
        <dbReference type="PROSITE-ProRule" id="PRU00175"/>
    </source>
</evidence>
<dbReference type="CDD" id="cd20335">
    <property type="entry name" value="BRcat_RBR"/>
    <property type="match status" value="1"/>
</dbReference>
<keyword evidence="10" id="KW-0175">Coiled coil</keyword>
<dbReference type="CDD" id="cd20336">
    <property type="entry name" value="Rcat_RBR"/>
    <property type="match status" value="1"/>
</dbReference>
<evidence type="ECO:0000313" key="14">
    <source>
        <dbReference type="EMBL" id="PMD22776.1"/>
    </source>
</evidence>
<dbReference type="Proteomes" id="UP000235672">
    <property type="component" value="Unassembled WGS sequence"/>
</dbReference>
<dbReference type="Gene3D" id="1.20.120.1750">
    <property type="match status" value="1"/>
</dbReference>
<dbReference type="GO" id="GO:0061630">
    <property type="term" value="F:ubiquitin protein ligase activity"/>
    <property type="evidence" value="ECO:0007669"/>
    <property type="project" value="UniProtKB-EC"/>
</dbReference>
<feature type="compositionally biased region" description="Polar residues" evidence="11">
    <location>
        <begin position="228"/>
        <end position="241"/>
    </location>
</feature>
<dbReference type="InterPro" id="IPR017907">
    <property type="entry name" value="Znf_RING_CS"/>
</dbReference>
<dbReference type="GO" id="GO:0008270">
    <property type="term" value="F:zinc ion binding"/>
    <property type="evidence" value="ECO:0007669"/>
    <property type="project" value="UniProtKB-KW"/>
</dbReference>
<organism evidence="14 15">
    <name type="scientific">Hyaloscypha hepaticicola</name>
    <dbReference type="NCBI Taxonomy" id="2082293"/>
    <lineage>
        <taxon>Eukaryota</taxon>
        <taxon>Fungi</taxon>
        <taxon>Dikarya</taxon>
        <taxon>Ascomycota</taxon>
        <taxon>Pezizomycotina</taxon>
        <taxon>Leotiomycetes</taxon>
        <taxon>Helotiales</taxon>
        <taxon>Hyaloscyphaceae</taxon>
        <taxon>Hyaloscypha</taxon>
    </lineage>
</organism>
<feature type="region of interest" description="Disordered" evidence="11">
    <location>
        <begin position="143"/>
        <end position="298"/>
    </location>
</feature>
<dbReference type="InterPro" id="IPR002867">
    <property type="entry name" value="IBR_dom"/>
</dbReference>
<evidence type="ECO:0000256" key="7">
    <source>
        <dbReference type="ARBA" id="ARBA00022786"/>
    </source>
</evidence>
<sequence length="528" mass="59492">MSNFGRFGRDFKRQAGREGEYRGYVPERDMHSRFTGPARLDDYQFVQRSGPRGDMDNLRDRLDQVRIAAFRLEELERLSLRENERTMQREIMEQEARARMCRGDQGYGRYGGEEHFRSQQLYHEPARAQPGPVFPLSQQNLRILNGSGSRNSPSDQSYAFGTSQPSNTPTFQYPEPQKDRHPASAGRQSPFWSSDLTQSSSRTSQTSSRATLQPNQGYRSHRSSSSHATTNPRAPNSSSRSAEAGSTPCIPNHQASSQPPTVASASARAPTTSRSASSNHHSHHSGHPSTNDSSRWEPMLQPETKDCIACLDPHPIDDFPPITPTCTHLPTLCTSCVQDALTATALNPLTINRLRCMHQGCTELLSHGDIRRLATPETFERYDYLSTRAALGTLENFMHCPNPPCSSGQEHDDGVLFICNSCSYRFCARHNVDWHEDETCAEYEERINPQGRAPERAEVRRGEDRETREVVERMSEGCPACGVRISKVDGCDHMSCPCGHEFCWLCLGDWPRGHTRECPVDYYAHLLR</sequence>
<gene>
    <name evidence="14" type="ORF">NA56DRAFT_687806</name>
</gene>
<comment type="catalytic activity">
    <reaction evidence="1">
        <text>[E2 ubiquitin-conjugating enzyme]-S-ubiquitinyl-L-cysteine + [acceptor protein]-L-lysine = [E2 ubiquitin-conjugating enzyme]-L-cysteine + [acceptor protein]-N(6)-ubiquitinyl-L-lysine.</text>
        <dbReference type="EC" id="2.3.2.31"/>
    </reaction>
</comment>
<keyword evidence="15" id="KW-1185">Reference proteome</keyword>
<feature type="compositionally biased region" description="Polar residues" evidence="11">
    <location>
        <begin position="143"/>
        <end position="171"/>
    </location>
</feature>
<dbReference type="STRING" id="1745343.A0A2J6Q916"/>
<feature type="coiled-coil region" evidence="10">
    <location>
        <begin position="55"/>
        <end position="97"/>
    </location>
</feature>